<keyword evidence="2" id="KW-1185">Reference proteome</keyword>
<dbReference type="AlphaFoldDB" id="A0A1Z1W4Z5"/>
<proteinExistence type="predicted"/>
<sequence length="80" mass="8992">MNREEILALYQWQPGTCFRHPAEGVVETALVKTIQPRLDGKREIRACRECVLAMEGIRHEAARQAGAEYVPGRAGETLGW</sequence>
<dbReference type="KEGG" id="salf:SMD44_00882"/>
<accession>A0A1Z1W4Z5</accession>
<evidence type="ECO:0000313" key="1">
    <source>
        <dbReference type="EMBL" id="ARX81484.1"/>
    </source>
</evidence>
<organism evidence="1 2">
    <name type="scientific">Streptomyces alboflavus</name>
    <dbReference type="NCBI Taxonomy" id="67267"/>
    <lineage>
        <taxon>Bacteria</taxon>
        <taxon>Bacillati</taxon>
        <taxon>Actinomycetota</taxon>
        <taxon>Actinomycetes</taxon>
        <taxon>Kitasatosporales</taxon>
        <taxon>Streptomycetaceae</taxon>
        <taxon>Streptomyces</taxon>
    </lineage>
</organism>
<name>A0A1Z1W4Z5_9ACTN</name>
<reference evidence="1 2" key="1">
    <citation type="submission" date="2017-05" db="EMBL/GenBank/DDBJ databases">
        <title>Streptomyces alboflavus Genome sequencing and assembly.</title>
        <authorList>
            <person name="Wang Y."/>
            <person name="Du B."/>
            <person name="Ding Y."/>
            <person name="Liu H."/>
            <person name="Hou Q."/>
            <person name="Liu K."/>
            <person name="Wang C."/>
            <person name="Yao L."/>
        </authorList>
    </citation>
    <scope>NUCLEOTIDE SEQUENCE [LARGE SCALE GENOMIC DNA]</scope>
    <source>
        <strain evidence="1 2">MDJK44</strain>
    </source>
</reference>
<dbReference type="Proteomes" id="UP000195880">
    <property type="component" value="Chromosome"/>
</dbReference>
<evidence type="ECO:0000313" key="2">
    <source>
        <dbReference type="Proteomes" id="UP000195880"/>
    </source>
</evidence>
<gene>
    <name evidence="1" type="ORF">SMD44_00882</name>
</gene>
<dbReference type="EMBL" id="CP021748">
    <property type="protein sequence ID" value="ARX81484.1"/>
    <property type="molecule type" value="Genomic_DNA"/>
</dbReference>
<protein>
    <submittedName>
        <fullName evidence="1">Uncharacterized protein</fullName>
    </submittedName>
</protein>